<dbReference type="AlphaFoldDB" id="A0A420E9P7"/>
<dbReference type="InterPro" id="IPR016064">
    <property type="entry name" value="NAD/diacylglycerol_kinase_sf"/>
</dbReference>
<dbReference type="Proteomes" id="UP000286482">
    <property type="component" value="Unassembled WGS sequence"/>
</dbReference>
<dbReference type="Gene3D" id="2.60.200.40">
    <property type="match status" value="1"/>
</dbReference>
<feature type="transmembrane region" description="Helical" evidence="1">
    <location>
        <begin position="364"/>
        <end position="385"/>
    </location>
</feature>
<dbReference type="NCBIfam" id="TIGR00341">
    <property type="entry name" value="TIGR00341 family protein"/>
    <property type="match status" value="1"/>
</dbReference>
<evidence type="ECO:0000313" key="2">
    <source>
        <dbReference type="EMBL" id="RKF17399.1"/>
    </source>
</evidence>
<accession>A0A420E9P7</accession>
<dbReference type="SUPFAM" id="SSF111331">
    <property type="entry name" value="NAD kinase/diacylglycerol kinase-like"/>
    <property type="match status" value="1"/>
</dbReference>
<name>A0A420E9P7_9ALTE</name>
<dbReference type="EMBL" id="RAQO01000007">
    <property type="protein sequence ID" value="RKF17399.1"/>
    <property type="molecule type" value="Genomic_DNA"/>
</dbReference>
<dbReference type="PANTHER" id="PTHR20992:SF9">
    <property type="entry name" value="AT15442P-RELATED"/>
    <property type="match status" value="1"/>
</dbReference>
<feature type="transmembrane region" description="Helical" evidence="1">
    <location>
        <begin position="339"/>
        <end position="358"/>
    </location>
</feature>
<dbReference type="InterPro" id="IPR005240">
    <property type="entry name" value="DUF389"/>
</dbReference>
<feature type="transmembrane region" description="Helical" evidence="1">
    <location>
        <begin position="525"/>
        <end position="547"/>
    </location>
</feature>
<keyword evidence="3" id="KW-1185">Reference proteome</keyword>
<proteinExistence type="predicted"/>
<gene>
    <name evidence="2" type="ORF">DBZ36_13145</name>
</gene>
<organism evidence="2 3">
    <name type="scientific">Alginatibacterium sediminis</name>
    <dbReference type="NCBI Taxonomy" id="2164068"/>
    <lineage>
        <taxon>Bacteria</taxon>
        <taxon>Pseudomonadati</taxon>
        <taxon>Pseudomonadota</taxon>
        <taxon>Gammaproteobacteria</taxon>
        <taxon>Alteromonadales</taxon>
        <taxon>Alteromonadaceae</taxon>
        <taxon>Alginatibacterium</taxon>
    </lineage>
</organism>
<keyword evidence="1" id="KW-0472">Membrane</keyword>
<evidence type="ECO:0000313" key="3">
    <source>
        <dbReference type="Proteomes" id="UP000286482"/>
    </source>
</evidence>
<dbReference type="OrthoDB" id="9790659at2"/>
<keyword evidence="1" id="KW-1133">Transmembrane helix</keyword>
<feature type="transmembrane region" description="Helical" evidence="1">
    <location>
        <begin position="430"/>
        <end position="450"/>
    </location>
</feature>
<protein>
    <submittedName>
        <fullName evidence="2">TIGR00341 family protein</fullName>
    </submittedName>
</protein>
<feature type="transmembrane region" description="Helical" evidence="1">
    <location>
        <begin position="397"/>
        <end position="418"/>
    </location>
</feature>
<feature type="transmembrane region" description="Helical" evidence="1">
    <location>
        <begin position="489"/>
        <end position="513"/>
    </location>
</feature>
<evidence type="ECO:0000256" key="1">
    <source>
        <dbReference type="SAM" id="Phobius"/>
    </source>
</evidence>
<sequence length="620" mass="67944">MDFLLFDSQCIDQVKENVLPLLKVDEVFPCEYKAESLPDWPAGSRVLLYLSDEQICSMLALAVERKWHLALLPHPNAAHSMKGWGCSVKLDEAEEDALTQDVSKVDLLLCNQRPILNALIIGQVYSLRPGGAVEGIAKKWQHIFRSLISLRAIIPKRYVVQTKNADAIETASIGMTVVEHGRNSSLGRKLLPDSQINDGMFHIIMLAPRSVVEFFRLISHSVFARNVNSVPRSIALFKTMQAVISSEPGIEYRQDGVEMCASRLELECQPQVLGLIPGRHVEIDLKTTEQKEQRKIQHLPMGETVSELCKRPLRWITHASGDDFRELYQTLRENATPSAVFLTLMILSTLLASFGLFANSPPVIIGAMILAPLMGPIISLAMAMVRQDLNLLRSSVITLLIGLGLGLLFAIIVSWLIPLVPNTSEILARVRPTLIDLGVAVVSGIAGAYAHAKASLAKSMAGVAIAVALVPPLAVTGIGISWWDLPMMSGAFLLFFTNLCGIVLSAAITFILLGYAPFQRAKRGLIISTLAVALVSVPLAFSFSNMLNESITVQKLEGLQIDNIRLESIQISAAQPLTISLNLLSKQPLLAEDHQRVKQHIEGLLGQKVVLKARSLLLIE</sequence>
<dbReference type="Pfam" id="PF04087">
    <property type="entry name" value="DUF389"/>
    <property type="match status" value="1"/>
</dbReference>
<dbReference type="RefSeq" id="WP_120355423.1">
    <property type="nucleotide sequence ID" value="NZ_RAQO01000007.1"/>
</dbReference>
<comment type="caution">
    <text evidence="2">The sequence shown here is derived from an EMBL/GenBank/DDBJ whole genome shotgun (WGS) entry which is preliminary data.</text>
</comment>
<feature type="transmembrane region" description="Helical" evidence="1">
    <location>
        <begin position="462"/>
        <end position="483"/>
    </location>
</feature>
<reference evidence="2 3" key="1">
    <citation type="submission" date="2018-09" db="EMBL/GenBank/DDBJ databases">
        <authorList>
            <person name="Wang Z."/>
        </authorList>
    </citation>
    <scope>NUCLEOTIDE SEQUENCE [LARGE SCALE GENOMIC DNA]</scope>
    <source>
        <strain evidence="2 3">ALS 81</strain>
    </source>
</reference>
<keyword evidence="1" id="KW-0812">Transmembrane</keyword>
<dbReference type="PANTHER" id="PTHR20992">
    <property type="entry name" value="AT15442P-RELATED"/>
    <property type="match status" value="1"/>
</dbReference>